<sequence length="106" mass="12400">MIKKIKIAANFWSRFRGLMFKNELPEDEALLFLNCSRVHTFFMKFDICVIYLDKDFNVIDYEVLKPWQIGSKVEGAKHLLEASSKVEPYIKDMTKLTIKVEGGYSE</sequence>
<dbReference type="EMBL" id="SMAE01000001">
    <property type="protein sequence ID" value="TCS91547.1"/>
    <property type="molecule type" value="Genomic_DNA"/>
</dbReference>
<proteinExistence type="predicted"/>
<name>A0A4R3L2L6_9FIRM</name>
<protein>
    <recommendedName>
        <fullName evidence="3">DUF192 domain-containing protein</fullName>
    </recommendedName>
</protein>
<dbReference type="Proteomes" id="UP000294567">
    <property type="component" value="Unassembled WGS sequence"/>
</dbReference>
<dbReference type="Pfam" id="PF02643">
    <property type="entry name" value="DUF192"/>
    <property type="match status" value="1"/>
</dbReference>
<evidence type="ECO:0008006" key="3">
    <source>
        <dbReference type="Google" id="ProtNLM"/>
    </source>
</evidence>
<organism evidence="1 2">
    <name type="scientific">Keratinibaculum paraultunense</name>
    <dbReference type="NCBI Taxonomy" id="1278232"/>
    <lineage>
        <taxon>Bacteria</taxon>
        <taxon>Bacillati</taxon>
        <taxon>Bacillota</taxon>
        <taxon>Tissierellia</taxon>
        <taxon>Tissierellales</taxon>
        <taxon>Tepidimicrobiaceae</taxon>
        <taxon>Keratinibaculum</taxon>
    </lineage>
</organism>
<dbReference type="InterPro" id="IPR003795">
    <property type="entry name" value="DUF192"/>
</dbReference>
<accession>A0A4R3L2L6</accession>
<evidence type="ECO:0000313" key="2">
    <source>
        <dbReference type="Proteomes" id="UP000294567"/>
    </source>
</evidence>
<dbReference type="AlphaFoldDB" id="A0A4R3L2L6"/>
<comment type="caution">
    <text evidence="1">The sequence shown here is derived from an EMBL/GenBank/DDBJ whole genome shotgun (WGS) entry which is preliminary data.</text>
</comment>
<evidence type="ECO:0000313" key="1">
    <source>
        <dbReference type="EMBL" id="TCS91547.1"/>
    </source>
</evidence>
<dbReference type="RefSeq" id="WP_132025246.1">
    <property type="nucleotide sequence ID" value="NZ_CP068564.1"/>
</dbReference>
<keyword evidence="2" id="KW-1185">Reference proteome</keyword>
<reference evidence="1 2" key="1">
    <citation type="submission" date="2019-03" db="EMBL/GenBank/DDBJ databases">
        <title>Genomic Encyclopedia of Type Strains, Phase IV (KMG-IV): sequencing the most valuable type-strain genomes for metagenomic binning, comparative biology and taxonomic classification.</title>
        <authorList>
            <person name="Goeker M."/>
        </authorList>
    </citation>
    <scope>NUCLEOTIDE SEQUENCE [LARGE SCALE GENOMIC DNA]</scope>
    <source>
        <strain evidence="1 2">DSM 26752</strain>
    </source>
</reference>
<dbReference type="InterPro" id="IPR038695">
    <property type="entry name" value="Saro_0823-like_sf"/>
</dbReference>
<dbReference type="OrthoDB" id="9813379at2"/>
<dbReference type="Gene3D" id="2.60.120.1140">
    <property type="entry name" value="Protein of unknown function DUF192"/>
    <property type="match status" value="1"/>
</dbReference>
<gene>
    <name evidence="1" type="ORF">EDD65_10147</name>
</gene>